<accession>A0A3S0KC81</accession>
<dbReference type="RefSeq" id="WP_126519179.1">
    <property type="nucleotide sequence ID" value="NZ_RXNU01000002.1"/>
</dbReference>
<name>A0A3S0KC81_9GAMM</name>
<keyword evidence="2" id="KW-1185">Reference proteome</keyword>
<dbReference type="AlphaFoldDB" id="A0A3S0KC81"/>
<dbReference type="EMBL" id="RXNU01000002">
    <property type="protein sequence ID" value="RTR40109.1"/>
    <property type="molecule type" value="Genomic_DNA"/>
</dbReference>
<dbReference type="OrthoDB" id="5750169at2"/>
<evidence type="ECO:0008006" key="3">
    <source>
        <dbReference type="Google" id="ProtNLM"/>
    </source>
</evidence>
<sequence>MKKIIIAAAVVAAGAGGYWLSQDKPSSASGQSDTVLASVPADTPLFSGQLKPFPIKSYVNSLSQSYKTAPAELFAELEQSDDARAKFLLSLSRSYMDSLQSGEQFIETFGLSEQIRSYFYTLGILPVVKFEVEKPQAIWALLDKAELDSGYSHEIRTLKGLDYRVYTLSDIGDPEKLELLLAQKDGLLTVTLNSAFIDEPTLETALGLRPVAQSLADSGIIEQIINTHGFSDEAIGYLNHQEIVKAITTKEGNQLAQQITAFSAQEGEDLLAEFRTPECHKEFSAITANWPRTVFGVNSTNIEDKQSSFDISTIIESKNQTLLDALKKMRGFIPDYAKNPGDSVFSMGVGIELNQLVPSLTAVWDELLQPQYQCQVLQEFQQELSGQSPAMLGMFTGMANGVRGVSAAIIDYKFSEPSASGQGEPGLESIDAIVSLSADNPSMLFNMVKPFAPELANIQLPQDGSVIDLSHLLPLPPEYGIKPKMAVKGSHLVLFNGEKAKAIAEQLAAEPLTDNGLYNIALDYKKLFTPIVTLAEMTGEPLPEELSMMKDYDMQVKMGVDINEQGIVFDSYINNKVTPAEE</sequence>
<gene>
    <name evidence="1" type="ORF">EKG38_05115</name>
</gene>
<evidence type="ECO:0000313" key="2">
    <source>
        <dbReference type="Proteomes" id="UP000267448"/>
    </source>
</evidence>
<protein>
    <recommendedName>
        <fullName evidence="3">DUF3352 domain-containing protein</fullName>
    </recommendedName>
</protein>
<comment type="caution">
    <text evidence="1">The sequence shown here is derived from an EMBL/GenBank/DDBJ whole genome shotgun (WGS) entry which is preliminary data.</text>
</comment>
<evidence type="ECO:0000313" key="1">
    <source>
        <dbReference type="EMBL" id="RTR40109.1"/>
    </source>
</evidence>
<organism evidence="1 2">
    <name type="scientific">Shewanella canadensis</name>
    <dbReference type="NCBI Taxonomy" id="271096"/>
    <lineage>
        <taxon>Bacteria</taxon>
        <taxon>Pseudomonadati</taxon>
        <taxon>Pseudomonadota</taxon>
        <taxon>Gammaproteobacteria</taxon>
        <taxon>Alteromonadales</taxon>
        <taxon>Shewanellaceae</taxon>
        <taxon>Shewanella</taxon>
    </lineage>
</organism>
<proteinExistence type="predicted"/>
<reference evidence="1 2" key="1">
    <citation type="submission" date="2018-12" db="EMBL/GenBank/DDBJ databases">
        <authorList>
            <person name="Yu L."/>
        </authorList>
    </citation>
    <scope>NUCLEOTIDE SEQUENCE [LARGE SCALE GENOMIC DNA]</scope>
    <source>
        <strain evidence="1 2">HAW-EB2</strain>
    </source>
</reference>
<dbReference type="Proteomes" id="UP000267448">
    <property type="component" value="Unassembled WGS sequence"/>
</dbReference>